<gene>
    <name evidence="3" type="ORF">HZU75_07320</name>
</gene>
<dbReference type="InterPro" id="IPR050190">
    <property type="entry name" value="UPF0213_domain"/>
</dbReference>
<dbReference type="InterPro" id="IPR000305">
    <property type="entry name" value="GIY-YIG_endonuc"/>
</dbReference>
<evidence type="ECO:0000259" key="2">
    <source>
        <dbReference type="PROSITE" id="PS50164"/>
    </source>
</evidence>
<dbReference type="PROSITE" id="PS50164">
    <property type="entry name" value="GIY_YIG"/>
    <property type="match status" value="1"/>
</dbReference>
<comment type="similarity">
    <text evidence="1">Belongs to the UPF0213 family.</text>
</comment>
<accession>A0A7D5ZJ30</accession>
<protein>
    <submittedName>
        <fullName evidence="3">GIY-YIG nuclease family protein</fullName>
    </submittedName>
</protein>
<dbReference type="KEGG" id="cfon:HZU75_07320"/>
<sequence length="119" mass="13272">MQPWFVYILQCRDGSLYTGVAVDVAKRFAAHQAGKGAKYTRAHPPESIALTLPCINRSVAQKIEYAIKQLSVQQKRCWIAGDLTQLAGRFAQNEKGIWLEPSPCLVFEDIPIVVVSDQL</sequence>
<dbReference type="AlphaFoldDB" id="A0A7D5ZJ30"/>
<evidence type="ECO:0000313" key="4">
    <source>
        <dbReference type="Proteomes" id="UP000510822"/>
    </source>
</evidence>
<dbReference type="PANTHER" id="PTHR34477">
    <property type="entry name" value="UPF0213 PROTEIN YHBQ"/>
    <property type="match status" value="1"/>
</dbReference>
<dbReference type="Pfam" id="PF01541">
    <property type="entry name" value="GIY-YIG"/>
    <property type="match status" value="1"/>
</dbReference>
<dbReference type="Proteomes" id="UP000510822">
    <property type="component" value="Chromosome"/>
</dbReference>
<dbReference type="Gene3D" id="3.40.1440.10">
    <property type="entry name" value="GIY-YIG endonuclease"/>
    <property type="match status" value="1"/>
</dbReference>
<keyword evidence="4" id="KW-1185">Reference proteome</keyword>
<proteinExistence type="inferred from homology"/>
<dbReference type="RefSeq" id="WP_180308476.1">
    <property type="nucleotide sequence ID" value="NZ_CP058952.1"/>
</dbReference>
<dbReference type="CDD" id="cd10456">
    <property type="entry name" value="GIY-YIG_UPF0213"/>
    <property type="match status" value="1"/>
</dbReference>
<feature type="domain" description="GIY-YIG" evidence="2">
    <location>
        <begin position="2"/>
        <end position="79"/>
    </location>
</feature>
<evidence type="ECO:0000313" key="3">
    <source>
        <dbReference type="EMBL" id="QLI81350.1"/>
    </source>
</evidence>
<evidence type="ECO:0000256" key="1">
    <source>
        <dbReference type="ARBA" id="ARBA00007435"/>
    </source>
</evidence>
<dbReference type="EMBL" id="CP058952">
    <property type="protein sequence ID" value="QLI81350.1"/>
    <property type="molecule type" value="Genomic_DNA"/>
</dbReference>
<dbReference type="PANTHER" id="PTHR34477:SF1">
    <property type="entry name" value="UPF0213 PROTEIN YHBQ"/>
    <property type="match status" value="1"/>
</dbReference>
<reference evidence="3 4" key="1">
    <citation type="journal article" date="2016" name="Int. J. Syst. Evol. Microbiol.">
        <title>Chitinibacter fontanus sp. nov., isolated from a spring.</title>
        <authorList>
            <person name="Sheu S.Y."/>
            <person name="Li Y.S."/>
            <person name="Young C.C."/>
            <person name="Chen W.M."/>
        </authorList>
    </citation>
    <scope>NUCLEOTIDE SEQUENCE [LARGE SCALE GENOMIC DNA]</scope>
    <source>
        <strain evidence="3 4">STM-7</strain>
    </source>
</reference>
<organism evidence="3 4">
    <name type="scientific">Chitinibacter fontanus</name>
    <dbReference type="NCBI Taxonomy" id="1737446"/>
    <lineage>
        <taxon>Bacteria</taxon>
        <taxon>Pseudomonadati</taxon>
        <taxon>Pseudomonadota</taxon>
        <taxon>Betaproteobacteria</taxon>
        <taxon>Neisseriales</taxon>
        <taxon>Chitinibacteraceae</taxon>
        <taxon>Chitinibacter</taxon>
    </lineage>
</organism>
<name>A0A7D5ZJ30_9NEIS</name>
<dbReference type="InterPro" id="IPR035901">
    <property type="entry name" value="GIY-YIG_endonuc_sf"/>
</dbReference>
<dbReference type="SUPFAM" id="SSF82771">
    <property type="entry name" value="GIY-YIG endonuclease"/>
    <property type="match status" value="1"/>
</dbReference>